<dbReference type="OrthoDB" id="662471at2"/>
<gene>
    <name evidence="1" type="ORF">C1H87_10640</name>
</gene>
<accession>A0A2K9PPZ6</accession>
<name>A0A2K9PPZ6_9FLAO</name>
<evidence type="ECO:0000313" key="1">
    <source>
        <dbReference type="EMBL" id="AUP79132.1"/>
    </source>
</evidence>
<proteinExistence type="predicted"/>
<dbReference type="Proteomes" id="UP000235826">
    <property type="component" value="Chromosome"/>
</dbReference>
<evidence type="ECO:0000313" key="2">
    <source>
        <dbReference type="Proteomes" id="UP000235826"/>
    </source>
</evidence>
<dbReference type="RefSeq" id="WP_102755787.1">
    <property type="nucleotide sequence ID" value="NZ_CP025791.1"/>
</dbReference>
<dbReference type="AlphaFoldDB" id="A0A2K9PPZ6"/>
<dbReference type="EMBL" id="CP025791">
    <property type="protein sequence ID" value="AUP79132.1"/>
    <property type="molecule type" value="Genomic_DNA"/>
</dbReference>
<organism evidence="1 2">
    <name type="scientific">Flavivirga eckloniae</name>
    <dbReference type="NCBI Taxonomy" id="1803846"/>
    <lineage>
        <taxon>Bacteria</taxon>
        <taxon>Pseudomonadati</taxon>
        <taxon>Bacteroidota</taxon>
        <taxon>Flavobacteriia</taxon>
        <taxon>Flavobacteriales</taxon>
        <taxon>Flavobacteriaceae</taxon>
        <taxon>Flavivirga</taxon>
    </lineage>
</organism>
<keyword evidence="2" id="KW-1185">Reference proteome</keyword>
<protein>
    <submittedName>
        <fullName evidence="1">Uncharacterized protein</fullName>
    </submittedName>
</protein>
<reference evidence="1 2" key="1">
    <citation type="submission" date="2018-01" db="EMBL/GenBank/DDBJ databases">
        <title>Complete genome sequence of Flavivirga eckloniae ECD14 isolated from seaweed Ecklonia cava.</title>
        <authorList>
            <person name="Lee J.H."/>
            <person name="Baik K.S."/>
            <person name="Seong C.N."/>
        </authorList>
    </citation>
    <scope>NUCLEOTIDE SEQUENCE [LARGE SCALE GENOMIC DNA]</scope>
    <source>
        <strain evidence="1 2">ECD14</strain>
    </source>
</reference>
<sequence length="170" mass="19563">MFVEVFSEEGSKVTFYTIRKEGAEFSETEIFFRKVYESDYKEDVQKLAHLLSNQIANKYGAHEKYFNRHERLATALPPKKYNPFKKEKAISFAHSPLRLYTLKVSESVVVLFNGGLKFTKGSAQEDSNVSIHFHEANECSRKILEAIKEGMICLSHKTMVDFQGNKTIII</sequence>
<dbReference type="KEGG" id="fek:C1H87_10640"/>